<evidence type="ECO:0000256" key="3">
    <source>
        <dbReference type="PROSITE-ProRule" id="PRU00023"/>
    </source>
</evidence>
<dbReference type="PROSITE" id="PS50088">
    <property type="entry name" value="ANK_REPEAT"/>
    <property type="match status" value="2"/>
</dbReference>
<feature type="repeat" description="ANK" evidence="3">
    <location>
        <begin position="48"/>
        <end position="80"/>
    </location>
</feature>
<feature type="repeat" description="ANK" evidence="3">
    <location>
        <begin position="81"/>
        <end position="113"/>
    </location>
</feature>
<dbReference type="AlphaFoldDB" id="A0AAV5U135"/>
<keyword evidence="1" id="KW-0677">Repeat</keyword>
<dbReference type="EMBL" id="BTSX01000005">
    <property type="protein sequence ID" value="GMS99864.1"/>
    <property type="molecule type" value="Genomic_DNA"/>
</dbReference>
<dbReference type="GO" id="GO:0005737">
    <property type="term" value="C:cytoplasm"/>
    <property type="evidence" value="ECO:0007669"/>
    <property type="project" value="TreeGrafter"/>
</dbReference>
<evidence type="ECO:0000256" key="1">
    <source>
        <dbReference type="ARBA" id="ARBA00022737"/>
    </source>
</evidence>
<evidence type="ECO:0000313" key="5">
    <source>
        <dbReference type="Proteomes" id="UP001432027"/>
    </source>
</evidence>
<reference evidence="4" key="1">
    <citation type="submission" date="2023-10" db="EMBL/GenBank/DDBJ databases">
        <title>Genome assembly of Pristionchus species.</title>
        <authorList>
            <person name="Yoshida K."/>
            <person name="Sommer R.J."/>
        </authorList>
    </citation>
    <scope>NUCLEOTIDE SEQUENCE</scope>
    <source>
        <strain evidence="4">RS0144</strain>
    </source>
</reference>
<dbReference type="Gene3D" id="1.25.40.20">
    <property type="entry name" value="Ankyrin repeat-containing domain"/>
    <property type="match status" value="2"/>
</dbReference>
<gene>
    <name evidence="4" type="ORF">PENTCL1PPCAC_22039</name>
</gene>
<organism evidence="4 5">
    <name type="scientific">Pristionchus entomophagus</name>
    <dbReference type="NCBI Taxonomy" id="358040"/>
    <lineage>
        <taxon>Eukaryota</taxon>
        <taxon>Metazoa</taxon>
        <taxon>Ecdysozoa</taxon>
        <taxon>Nematoda</taxon>
        <taxon>Chromadorea</taxon>
        <taxon>Rhabditida</taxon>
        <taxon>Rhabditina</taxon>
        <taxon>Diplogasteromorpha</taxon>
        <taxon>Diplogasteroidea</taxon>
        <taxon>Neodiplogasteridae</taxon>
        <taxon>Pristionchus</taxon>
    </lineage>
</organism>
<keyword evidence="5" id="KW-1185">Reference proteome</keyword>
<dbReference type="SMART" id="SM00248">
    <property type="entry name" value="ANK"/>
    <property type="match status" value="7"/>
</dbReference>
<accession>A0AAV5U135</accession>
<feature type="non-terminal residue" evidence="4">
    <location>
        <position position="382"/>
    </location>
</feature>
<dbReference type="PROSITE" id="PS50297">
    <property type="entry name" value="ANK_REP_REGION"/>
    <property type="match status" value="2"/>
</dbReference>
<name>A0AAV5U135_9BILA</name>
<dbReference type="Pfam" id="PF12796">
    <property type="entry name" value="Ank_2"/>
    <property type="match status" value="1"/>
</dbReference>
<dbReference type="PANTHER" id="PTHR24198">
    <property type="entry name" value="ANKYRIN REPEAT AND PROTEIN KINASE DOMAIN-CONTAINING PROTEIN"/>
    <property type="match status" value="1"/>
</dbReference>
<dbReference type="PANTHER" id="PTHR24198:SF165">
    <property type="entry name" value="ANKYRIN REPEAT-CONTAINING PROTEIN-RELATED"/>
    <property type="match status" value="1"/>
</dbReference>
<protein>
    <recommendedName>
        <fullName evidence="6">Ankyrin repeat-containing protein</fullName>
    </recommendedName>
</protein>
<keyword evidence="2 3" id="KW-0040">ANK repeat</keyword>
<evidence type="ECO:0000313" key="4">
    <source>
        <dbReference type="EMBL" id="GMS99864.1"/>
    </source>
</evidence>
<dbReference type="Proteomes" id="UP001432027">
    <property type="component" value="Unassembled WGS sequence"/>
</dbReference>
<proteinExistence type="predicted"/>
<sequence>MSGSTHEKPEVRDSDKMSMLEAAMESETDEVMRFIREGRVHVDDYDDDRVTALQVAAATGNVQLVTALLEHGADIDFCNQVGMTAFHQACREGHLRVIEVLLQRGADIHRLTYLGSSALTLAASGGYDQIVKKLINLTVKTSGCEGHSPTPLIAAAFRGNAVTLSHLVKIGKAPINEVAERLLNLSALTCAVLCSSRPMISCLLELDADPHHVALRNHTAIKLAEYQKRVDVLEMFREHNSKRKVIPETKDLRQLIMEGDLAKMGRLIKRNESLPDGVPPTVFSTLANCLTPLRHMLVELGQPATSAESKLRLDSLMVAAMLRLDDFIEVLLSNGASTSAMSSLGQTAWDLYQTSSEECDDHVRLALSVYSPKKQSVFRLSG</sequence>
<evidence type="ECO:0000256" key="2">
    <source>
        <dbReference type="ARBA" id="ARBA00023043"/>
    </source>
</evidence>
<dbReference type="InterPro" id="IPR002110">
    <property type="entry name" value="Ankyrin_rpt"/>
</dbReference>
<dbReference type="InterPro" id="IPR036770">
    <property type="entry name" value="Ankyrin_rpt-contain_sf"/>
</dbReference>
<dbReference type="SUPFAM" id="SSF48403">
    <property type="entry name" value="Ankyrin repeat"/>
    <property type="match status" value="2"/>
</dbReference>
<evidence type="ECO:0008006" key="6">
    <source>
        <dbReference type="Google" id="ProtNLM"/>
    </source>
</evidence>
<comment type="caution">
    <text evidence="4">The sequence shown here is derived from an EMBL/GenBank/DDBJ whole genome shotgun (WGS) entry which is preliminary data.</text>
</comment>